<dbReference type="PANTHER" id="PTHR31598:SF1">
    <property type="entry name" value="DYNEIN REGULATORY COMPLEX PROTEIN 10"/>
    <property type="match status" value="1"/>
</dbReference>
<keyword evidence="5" id="KW-0963">Cytoplasm</keyword>
<evidence type="ECO:0000256" key="3">
    <source>
        <dbReference type="ARBA" id="ARBA00009071"/>
    </source>
</evidence>
<evidence type="ECO:0000256" key="2">
    <source>
        <dbReference type="ARBA" id="ARBA00004611"/>
    </source>
</evidence>
<keyword evidence="10" id="KW-0175">Coiled coil</keyword>
<evidence type="ECO:0000313" key="12">
    <source>
        <dbReference type="EMBL" id="CAD9215761.1"/>
    </source>
</evidence>
<evidence type="ECO:0000256" key="4">
    <source>
        <dbReference type="ARBA" id="ARBA00021752"/>
    </source>
</evidence>
<comment type="function">
    <text evidence="1">Component of the nexin-dynein regulatory complex (N-DRC), a key regulator of ciliary/flagellar motility which maintains the alignment and integrity of the distal axoneme and regulates microtubule sliding in motile axonemes.</text>
</comment>
<evidence type="ECO:0000256" key="8">
    <source>
        <dbReference type="ARBA" id="ARBA00023212"/>
    </source>
</evidence>
<feature type="compositionally biased region" description="Basic and acidic residues" evidence="11">
    <location>
        <begin position="194"/>
        <end position="214"/>
    </location>
</feature>
<protein>
    <recommendedName>
        <fullName evidence="4">Dynein regulatory complex protein 10</fullName>
    </recommendedName>
</protein>
<keyword evidence="6" id="KW-0282">Flagellum</keyword>
<evidence type="ECO:0000256" key="1">
    <source>
        <dbReference type="ARBA" id="ARBA00003029"/>
    </source>
</evidence>
<name>A0A7S1T2A8_9CHLO</name>
<evidence type="ECO:0000256" key="11">
    <source>
        <dbReference type="SAM" id="MobiDB-lite"/>
    </source>
</evidence>
<keyword evidence="7" id="KW-0969">Cilium</keyword>
<evidence type="ECO:0000256" key="5">
    <source>
        <dbReference type="ARBA" id="ARBA00022490"/>
    </source>
</evidence>
<feature type="coiled-coil region" evidence="10">
    <location>
        <begin position="275"/>
        <end position="328"/>
    </location>
</feature>
<sequence length="357" mass="41501">MNSLEAYRVMQVLDEAMDGLRLLSHVDSEVLEAADTLGDVVGEDISKSLLTHKIAAAGCRGQVSHDTFNASSMELWRILKKSPTAESKLSAMQKERSPAMMSYLQTFEKLRQTAYKKLTTTVEEDNSNREHFMEVCMREKKALEQRNTLEQQLALQRRERQKEMEQITNAEDRAASELEDIQEEAKMRQGSLDETSRRAKESDLEKFSSENGKLGKEREKLMGELAELRARNKEMETQARKKKSKGEQEVEAWLNDYDRDMGSKESAYRDELAVYERVVAQLEEYQEKTTQLKAEREEYERQERLRMIAELTERNREKIRNKAALTIQTAWKAYWANKLAEIKKAKKKAKKDKGKKK</sequence>
<evidence type="ECO:0000256" key="10">
    <source>
        <dbReference type="SAM" id="Coils"/>
    </source>
</evidence>
<feature type="compositionally biased region" description="Basic and acidic residues" evidence="11">
    <location>
        <begin position="164"/>
        <end position="176"/>
    </location>
</feature>
<comment type="similarity">
    <text evidence="3">Belongs to the DRC10 family.</text>
</comment>
<organism evidence="12">
    <name type="scientific">Tetraselmis chuii</name>
    <dbReference type="NCBI Taxonomy" id="63592"/>
    <lineage>
        <taxon>Eukaryota</taxon>
        <taxon>Viridiplantae</taxon>
        <taxon>Chlorophyta</taxon>
        <taxon>core chlorophytes</taxon>
        <taxon>Chlorodendrophyceae</taxon>
        <taxon>Chlorodendrales</taxon>
        <taxon>Chlorodendraceae</taxon>
        <taxon>Tetraselmis</taxon>
    </lineage>
</organism>
<evidence type="ECO:0000256" key="7">
    <source>
        <dbReference type="ARBA" id="ARBA00023069"/>
    </source>
</evidence>
<keyword evidence="9" id="KW-0966">Cell projection</keyword>
<evidence type="ECO:0000256" key="9">
    <source>
        <dbReference type="ARBA" id="ARBA00023273"/>
    </source>
</evidence>
<evidence type="ECO:0000256" key="6">
    <source>
        <dbReference type="ARBA" id="ARBA00022846"/>
    </source>
</evidence>
<dbReference type="AlphaFoldDB" id="A0A7S1T2A8"/>
<dbReference type="EMBL" id="HBGG01034327">
    <property type="protein sequence ID" value="CAD9215761.1"/>
    <property type="molecule type" value="Transcribed_RNA"/>
</dbReference>
<proteinExistence type="inferred from homology"/>
<reference evidence="12" key="1">
    <citation type="submission" date="2021-01" db="EMBL/GenBank/DDBJ databases">
        <authorList>
            <person name="Corre E."/>
            <person name="Pelletier E."/>
            <person name="Niang G."/>
            <person name="Scheremetjew M."/>
            <person name="Finn R."/>
            <person name="Kale V."/>
            <person name="Holt S."/>
            <person name="Cochrane G."/>
            <person name="Meng A."/>
            <person name="Brown T."/>
            <person name="Cohen L."/>
        </authorList>
    </citation>
    <scope>NUCLEOTIDE SEQUENCE</scope>
    <source>
        <strain evidence="12">PLY429</strain>
    </source>
</reference>
<comment type="subcellular location">
    <subcellularLocation>
        <location evidence="2">Cytoplasm</location>
        <location evidence="2">Cytoskeleton</location>
        <location evidence="2">Flagellum axoneme</location>
    </subcellularLocation>
</comment>
<dbReference type="PANTHER" id="PTHR31598">
    <property type="entry name" value="IQ DOMAIN-CONTAINING PROTEIN D"/>
    <property type="match status" value="1"/>
</dbReference>
<dbReference type="InterPro" id="IPR042815">
    <property type="entry name" value="DRC10"/>
</dbReference>
<gene>
    <name evidence="12" type="ORF">TCHU04912_LOCUS18001</name>
</gene>
<feature type="region of interest" description="Disordered" evidence="11">
    <location>
        <begin position="164"/>
        <end position="214"/>
    </location>
</feature>
<keyword evidence="8" id="KW-0206">Cytoskeleton</keyword>
<accession>A0A7S1T2A8</accession>